<name>A0A0A8ZIK3_ARUDO</name>
<proteinExistence type="predicted"/>
<organism evidence="1">
    <name type="scientific">Arundo donax</name>
    <name type="common">Giant reed</name>
    <name type="synonym">Donax arundinaceus</name>
    <dbReference type="NCBI Taxonomy" id="35708"/>
    <lineage>
        <taxon>Eukaryota</taxon>
        <taxon>Viridiplantae</taxon>
        <taxon>Streptophyta</taxon>
        <taxon>Embryophyta</taxon>
        <taxon>Tracheophyta</taxon>
        <taxon>Spermatophyta</taxon>
        <taxon>Magnoliopsida</taxon>
        <taxon>Liliopsida</taxon>
        <taxon>Poales</taxon>
        <taxon>Poaceae</taxon>
        <taxon>PACMAD clade</taxon>
        <taxon>Arundinoideae</taxon>
        <taxon>Arundineae</taxon>
        <taxon>Arundo</taxon>
    </lineage>
</organism>
<accession>A0A0A8ZIK3</accession>
<evidence type="ECO:0000313" key="1">
    <source>
        <dbReference type="EMBL" id="JAD34692.1"/>
    </source>
</evidence>
<reference evidence="1" key="1">
    <citation type="submission" date="2014-09" db="EMBL/GenBank/DDBJ databases">
        <authorList>
            <person name="Magalhaes I.L.F."/>
            <person name="Oliveira U."/>
            <person name="Santos F.R."/>
            <person name="Vidigal T.H.D.A."/>
            <person name="Brescovit A.D."/>
            <person name="Santos A.J."/>
        </authorList>
    </citation>
    <scope>NUCLEOTIDE SEQUENCE</scope>
    <source>
        <tissue evidence="1">Shoot tissue taken approximately 20 cm above the soil surface</tissue>
    </source>
</reference>
<protein>
    <submittedName>
        <fullName evidence="1">Uncharacterized protein</fullName>
    </submittedName>
</protein>
<sequence length="33" mass="3776">MVKYCLLCRSSVFDRTAQIEANASVYYTAFLVL</sequence>
<reference evidence="1" key="2">
    <citation type="journal article" date="2015" name="Data Brief">
        <title>Shoot transcriptome of the giant reed, Arundo donax.</title>
        <authorList>
            <person name="Barrero R.A."/>
            <person name="Guerrero F.D."/>
            <person name="Moolhuijzen P."/>
            <person name="Goolsby J.A."/>
            <person name="Tidwell J."/>
            <person name="Bellgard S.E."/>
            <person name="Bellgard M.I."/>
        </authorList>
    </citation>
    <scope>NUCLEOTIDE SEQUENCE</scope>
    <source>
        <tissue evidence="1">Shoot tissue taken approximately 20 cm above the soil surface</tissue>
    </source>
</reference>
<dbReference type="EMBL" id="GBRH01263203">
    <property type="protein sequence ID" value="JAD34692.1"/>
    <property type="molecule type" value="Transcribed_RNA"/>
</dbReference>
<dbReference type="AlphaFoldDB" id="A0A0A8ZIK3"/>